<dbReference type="CDD" id="cd00403">
    <property type="entry name" value="Ribosomal_L1"/>
    <property type="match status" value="1"/>
</dbReference>
<dbReference type="Proteomes" id="UP000015453">
    <property type="component" value="Unassembled WGS sequence"/>
</dbReference>
<dbReference type="InterPro" id="IPR028364">
    <property type="entry name" value="Ribosomal_uL1/biogenesis"/>
</dbReference>
<protein>
    <recommendedName>
        <fullName evidence="3">Ribosomal protein L1</fullName>
    </recommendedName>
</protein>
<dbReference type="Gene3D" id="3.40.50.790">
    <property type="match status" value="1"/>
</dbReference>
<dbReference type="OrthoDB" id="10251727at2759"/>
<keyword evidence="2" id="KW-1185">Reference proteome</keyword>
<dbReference type="Pfam" id="PF00687">
    <property type="entry name" value="Ribosomal_L1"/>
    <property type="match status" value="1"/>
</dbReference>
<evidence type="ECO:0008006" key="3">
    <source>
        <dbReference type="Google" id="ProtNLM"/>
    </source>
</evidence>
<dbReference type="InterPro" id="IPR016095">
    <property type="entry name" value="Ribosomal_uL1_3-a/b-sand"/>
</dbReference>
<comment type="caution">
    <text evidence="1">The sequence shown here is derived from an EMBL/GenBank/DDBJ whole genome shotgun (WGS) entry which is preliminary data.</text>
</comment>
<proteinExistence type="predicted"/>
<accession>S8E5B3</accession>
<name>S8E5B3_9LAMI</name>
<dbReference type="AlphaFoldDB" id="S8E5B3"/>
<dbReference type="InterPro" id="IPR023674">
    <property type="entry name" value="Ribosomal_uL1-like"/>
</dbReference>
<reference evidence="1 2" key="1">
    <citation type="journal article" date="2013" name="BMC Genomics">
        <title>The miniature genome of a carnivorous plant Genlisea aurea contains a low number of genes and short non-coding sequences.</title>
        <authorList>
            <person name="Leushkin E.V."/>
            <person name="Sutormin R.A."/>
            <person name="Nabieva E.R."/>
            <person name="Penin A.A."/>
            <person name="Kondrashov A.S."/>
            <person name="Logacheva M.D."/>
        </authorList>
    </citation>
    <scope>NUCLEOTIDE SEQUENCE [LARGE SCALE GENOMIC DNA]</scope>
</reference>
<organism evidence="1 2">
    <name type="scientific">Genlisea aurea</name>
    <dbReference type="NCBI Taxonomy" id="192259"/>
    <lineage>
        <taxon>Eukaryota</taxon>
        <taxon>Viridiplantae</taxon>
        <taxon>Streptophyta</taxon>
        <taxon>Embryophyta</taxon>
        <taxon>Tracheophyta</taxon>
        <taxon>Spermatophyta</taxon>
        <taxon>Magnoliopsida</taxon>
        <taxon>eudicotyledons</taxon>
        <taxon>Gunneridae</taxon>
        <taxon>Pentapetalae</taxon>
        <taxon>asterids</taxon>
        <taxon>lamiids</taxon>
        <taxon>Lamiales</taxon>
        <taxon>Lentibulariaceae</taxon>
        <taxon>Genlisea</taxon>
    </lineage>
</organism>
<dbReference type="Gene3D" id="3.30.190.20">
    <property type="match status" value="1"/>
</dbReference>
<evidence type="ECO:0000313" key="1">
    <source>
        <dbReference type="EMBL" id="EPS67547.1"/>
    </source>
</evidence>
<sequence>MVEGEGGRFKAETVVRAVNALLKWRRKRKRKEEEGDEADDDFMYLTVTLNKIPRKNRIPHTIPLPHPLLSGDPAVCLIVDGKKITVEAAHGMLRRSGGRDVQRILKLSKLKSEFKSFESKKNLRDSFDLFLATVDVVPFLDGVLGKVFYGKKKKMPVPVKLLPDGSNWTEEIDRARRSSLVSFGGGTCAAVRVGKWGSLGSEDTVENVLEAVGGVVGIVSGKWRGVRCFHLKFSDSLALPIYDPQRSDDQSP</sequence>
<evidence type="ECO:0000313" key="2">
    <source>
        <dbReference type="Proteomes" id="UP000015453"/>
    </source>
</evidence>
<dbReference type="SUPFAM" id="SSF56808">
    <property type="entry name" value="Ribosomal protein L1"/>
    <property type="match status" value="1"/>
</dbReference>
<gene>
    <name evidence="1" type="ORF">M569_07232</name>
</gene>
<dbReference type="EMBL" id="AUSU01003065">
    <property type="protein sequence ID" value="EPS67547.1"/>
    <property type="molecule type" value="Genomic_DNA"/>
</dbReference>